<feature type="region of interest" description="Disordered" evidence="1">
    <location>
        <begin position="1"/>
        <end position="113"/>
    </location>
</feature>
<feature type="transmembrane region" description="Helical" evidence="2">
    <location>
        <begin position="131"/>
        <end position="152"/>
    </location>
</feature>
<evidence type="ECO:0000313" key="4">
    <source>
        <dbReference type="Proteomes" id="UP000000328"/>
    </source>
</evidence>
<evidence type="ECO:0000313" key="3">
    <source>
        <dbReference type="EMBL" id="ADJ42050.1"/>
    </source>
</evidence>
<proteinExistence type="predicted"/>
<keyword evidence="2" id="KW-0472">Membrane</keyword>
<dbReference type="AlphaFoldDB" id="A0A0H3CVI4"/>
<reference evidence="3 4" key="1">
    <citation type="journal article" date="2010" name="Cell Res.">
        <title>Complete genome sequence of the rifamycin SV-producing Amycolatopsis mediterranei U32 revealed its genetic characteristics in phylogeny and metabolism.</title>
        <authorList>
            <person name="Zhao W."/>
            <person name="Zhong Y."/>
            <person name="Yuan H."/>
            <person name="Wang J."/>
            <person name="Zheng H."/>
            <person name="Wang Y."/>
            <person name="Cen X."/>
            <person name="Xu F."/>
            <person name="Bai J."/>
            <person name="Han X."/>
            <person name="Lu G."/>
            <person name="Zhu Y."/>
            <person name="Shao Z."/>
            <person name="Yan H."/>
            <person name="Li C."/>
            <person name="Peng N."/>
            <person name="Zhang Z."/>
            <person name="Zhang Y."/>
            <person name="Lin W."/>
            <person name="Fan Y."/>
            <person name="Qin Z."/>
            <person name="Hu Y."/>
            <person name="Zhu B."/>
            <person name="Wang S."/>
            <person name="Ding X."/>
            <person name="Zhao G.P."/>
        </authorList>
    </citation>
    <scope>NUCLEOTIDE SEQUENCE [LARGE SCALE GENOMIC DNA]</scope>
    <source>
        <strain evidence="4">U-32</strain>
    </source>
</reference>
<keyword evidence="2" id="KW-0812">Transmembrane</keyword>
<feature type="compositionally biased region" description="Low complexity" evidence="1">
    <location>
        <begin position="28"/>
        <end position="47"/>
    </location>
</feature>
<feature type="region of interest" description="Disordered" evidence="1">
    <location>
        <begin position="152"/>
        <end position="201"/>
    </location>
</feature>
<gene>
    <name evidence="3" type="ordered locus">AMED_0227</name>
</gene>
<feature type="compositionally biased region" description="Low complexity" evidence="1">
    <location>
        <begin position="56"/>
        <end position="79"/>
    </location>
</feature>
<evidence type="ECO:0000256" key="1">
    <source>
        <dbReference type="SAM" id="MobiDB-lite"/>
    </source>
</evidence>
<dbReference type="PATRIC" id="fig|749927.5.peg.232"/>
<feature type="compositionally biased region" description="Basic and acidic residues" evidence="1">
    <location>
        <begin position="1"/>
        <end position="12"/>
    </location>
</feature>
<dbReference type="GeneID" id="92868022"/>
<protein>
    <submittedName>
        <fullName evidence="3">Uncharacterized protein</fullName>
    </submittedName>
</protein>
<dbReference type="EMBL" id="CP002000">
    <property type="protein sequence ID" value="ADJ42050.1"/>
    <property type="molecule type" value="Genomic_DNA"/>
</dbReference>
<evidence type="ECO:0000256" key="2">
    <source>
        <dbReference type="SAM" id="Phobius"/>
    </source>
</evidence>
<feature type="compositionally biased region" description="Gly residues" evidence="1">
    <location>
        <begin position="176"/>
        <end position="201"/>
    </location>
</feature>
<accession>A0A0H3CVI4</accession>
<dbReference type="HOGENOM" id="CLU_1358100_0_0_11"/>
<sequence length="201" mass="19680">MNDQPREQKAPDGPDQPTVEHPAQANQPTAATGEPTAAPGNPATPAAEPERPDQPTPTTAAPGAAAPAAPGEASGPAPADQTAVHGQQPPPTPQLSQPGPGPHYASWGPPPAAARPSGGFRRFVGHRATQLVAVGVLGMLVGAGIVGGVAAASHHGPRDGRPGIHRQYNGPDQGFNGRGPGFGGRGPGGQGNGGTGSGDGI</sequence>
<organism evidence="3 4">
    <name type="scientific">Amycolatopsis mediterranei (strain U-32)</name>
    <dbReference type="NCBI Taxonomy" id="749927"/>
    <lineage>
        <taxon>Bacteria</taxon>
        <taxon>Bacillati</taxon>
        <taxon>Actinomycetota</taxon>
        <taxon>Actinomycetes</taxon>
        <taxon>Pseudonocardiales</taxon>
        <taxon>Pseudonocardiaceae</taxon>
        <taxon>Amycolatopsis</taxon>
    </lineage>
</organism>
<dbReference type="RefSeq" id="WP_013222177.1">
    <property type="nucleotide sequence ID" value="NC_014318.1"/>
</dbReference>
<dbReference type="KEGG" id="amd:AMED_0227"/>
<name>A0A0H3CVI4_AMYMU</name>
<dbReference type="Proteomes" id="UP000000328">
    <property type="component" value="Chromosome"/>
</dbReference>
<dbReference type="eggNOG" id="ENOG502ZUIE">
    <property type="taxonomic scope" value="Bacteria"/>
</dbReference>
<keyword evidence="2" id="KW-1133">Transmembrane helix</keyword>